<feature type="compositionally biased region" description="Basic residues" evidence="13">
    <location>
        <begin position="486"/>
        <end position="500"/>
    </location>
</feature>
<evidence type="ECO:0000256" key="8">
    <source>
        <dbReference type="ARBA" id="ARBA00023242"/>
    </source>
</evidence>
<dbReference type="FunFam" id="4.10.60.10:FF:000020">
    <property type="entry name" value="Zinc finger CCHC domain-containing protein 7"/>
    <property type="match status" value="1"/>
</dbReference>
<dbReference type="OrthoDB" id="7608935at2759"/>
<dbReference type="EMBL" id="GFFW01000990">
    <property type="protein sequence ID" value="JAV43798.1"/>
    <property type="molecule type" value="Transcribed_RNA"/>
</dbReference>
<evidence type="ECO:0000256" key="12">
    <source>
        <dbReference type="PROSITE-ProRule" id="PRU00047"/>
    </source>
</evidence>
<dbReference type="Proteomes" id="UP001732720">
    <property type="component" value="Chromosome 13"/>
</dbReference>
<keyword evidence="16" id="KW-1185">Reference proteome</keyword>
<dbReference type="GO" id="GO:0071039">
    <property type="term" value="P:nuclear polyadenylation-dependent CUT catabolic process"/>
    <property type="evidence" value="ECO:0007669"/>
    <property type="project" value="TreeGrafter"/>
</dbReference>
<evidence type="ECO:0000256" key="11">
    <source>
        <dbReference type="ARBA" id="ARBA00063378"/>
    </source>
</evidence>
<dbReference type="GO" id="GO:0071035">
    <property type="term" value="P:nuclear polyadenylation-dependent rRNA catabolic process"/>
    <property type="evidence" value="ECO:0007669"/>
    <property type="project" value="TreeGrafter"/>
</dbReference>
<comment type="subunit">
    <text evidence="11">Component of a nucleolar TRAMP-like complex, an ATP-dependent exosome regulatory complex consisting of a helicase (MTREX), an oligadenylate polymerase (TENT4B or TENT4A), and a substrate specific RNA-binding factor (ZCCHC7 or ZCCHC8). Several TRAMP-like complexes exist with specific compositions and are associated with nuclear, or nucleolar RNA exosomes.</text>
</comment>
<evidence type="ECO:0000313" key="17">
    <source>
        <dbReference type="RefSeq" id="XP_020013763.1"/>
    </source>
</evidence>
<dbReference type="FunFam" id="4.10.60.10:FF:000041">
    <property type="entry name" value="Zinc finger CCHC domain-containing protein 7"/>
    <property type="match status" value="1"/>
</dbReference>
<protein>
    <recommendedName>
        <fullName evidence="9">Zinc finger CCHC domain-containing protein 7</fullName>
    </recommendedName>
    <alternativeName>
        <fullName evidence="10">TRAMP-like complex RNA-binding factor ZCCHC7</fullName>
    </alternativeName>
</protein>
<organism evidence="15">
    <name type="scientific">Castor canadensis</name>
    <name type="common">American beaver</name>
    <dbReference type="NCBI Taxonomy" id="51338"/>
    <lineage>
        <taxon>Eukaryota</taxon>
        <taxon>Metazoa</taxon>
        <taxon>Chordata</taxon>
        <taxon>Craniata</taxon>
        <taxon>Vertebrata</taxon>
        <taxon>Euteleostomi</taxon>
        <taxon>Mammalia</taxon>
        <taxon>Eutheria</taxon>
        <taxon>Euarchontoglires</taxon>
        <taxon>Glires</taxon>
        <taxon>Rodentia</taxon>
        <taxon>Castorimorpha</taxon>
        <taxon>Castoridae</taxon>
        <taxon>Castor</taxon>
    </lineage>
</organism>
<feature type="compositionally biased region" description="Basic and acidic residues" evidence="13">
    <location>
        <begin position="438"/>
        <end position="455"/>
    </location>
</feature>
<dbReference type="GeneID" id="109682751"/>
<feature type="compositionally biased region" description="Basic and acidic residues" evidence="13">
    <location>
        <begin position="501"/>
        <end position="512"/>
    </location>
</feature>
<evidence type="ECO:0000256" key="1">
    <source>
        <dbReference type="ARBA" id="ARBA00004604"/>
    </source>
</evidence>
<dbReference type="CTD" id="84186"/>
<name>A0A250YJJ9_CASCN</name>
<feature type="region of interest" description="Disordered" evidence="13">
    <location>
        <begin position="41"/>
        <end position="69"/>
    </location>
</feature>
<feature type="compositionally biased region" description="Basic and acidic residues" evidence="13">
    <location>
        <begin position="463"/>
        <end position="473"/>
    </location>
</feature>
<dbReference type="InterPro" id="IPR036875">
    <property type="entry name" value="Znf_CCHC_sf"/>
</dbReference>
<dbReference type="SUPFAM" id="SSF57756">
    <property type="entry name" value="Retrovirus zinc finger-like domains"/>
    <property type="match status" value="1"/>
</dbReference>
<evidence type="ECO:0000313" key="16">
    <source>
        <dbReference type="Proteomes" id="UP001732720"/>
    </source>
</evidence>
<dbReference type="GO" id="GO:0003723">
    <property type="term" value="F:RNA binding"/>
    <property type="evidence" value="ECO:0007669"/>
    <property type="project" value="TreeGrafter"/>
</dbReference>
<dbReference type="PANTHER" id="PTHR46543">
    <property type="entry name" value="ZINC FINGER CCHC DOMAIN-CONTAINING PROTEIN 7"/>
    <property type="match status" value="1"/>
</dbReference>
<reference evidence="17 18" key="2">
    <citation type="submission" date="2025-04" db="UniProtKB">
        <authorList>
            <consortium name="RefSeq"/>
        </authorList>
    </citation>
    <scope>IDENTIFICATION</scope>
    <source>
        <tissue evidence="17 18">Leukocyte</tissue>
    </source>
</reference>
<keyword evidence="2" id="KW-1017">Isopeptide bond</keyword>
<keyword evidence="4" id="KW-0677">Repeat</keyword>
<proteinExistence type="predicted"/>
<dbReference type="PROSITE" id="PS50158">
    <property type="entry name" value="ZF_CCHC"/>
    <property type="match status" value="2"/>
</dbReference>
<evidence type="ECO:0000256" key="6">
    <source>
        <dbReference type="ARBA" id="ARBA00022833"/>
    </source>
</evidence>
<evidence type="ECO:0000313" key="15">
    <source>
        <dbReference type="EMBL" id="JAV43798.1"/>
    </source>
</evidence>
<evidence type="ECO:0000313" key="18">
    <source>
        <dbReference type="RefSeq" id="XP_020013764.1"/>
    </source>
</evidence>
<evidence type="ECO:0000259" key="14">
    <source>
        <dbReference type="PROSITE" id="PS50158"/>
    </source>
</evidence>
<dbReference type="RefSeq" id="XP_020013765.1">
    <property type="nucleotide sequence ID" value="XM_020158176.1"/>
</dbReference>
<keyword evidence="7" id="KW-0832">Ubl conjugation</keyword>
<evidence type="ECO:0000256" key="5">
    <source>
        <dbReference type="ARBA" id="ARBA00022771"/>
    </source>
</evidence>
<feature type="compositionally biased region" description="Basic and acidic residues" evidence="13">
    <location>
        <begin position="46"/>
        <end position="56"/>
    </location>
</feature>
<dbReference type="Pfam" id="PF00098">
    <property type="entry name" value="zf-CCHC"/>
    <property type="match status" value="2"/>
</dbReference>
<dbReference type="Gene3D" id="4.10.60.10">
    <property type="entry name" value="Zinc finger, CCHC-type"/>
    <property type="match status" value="2"/>
</dbReference>
<dbReference type="PANTHER" id="PTHR46543:SF1">
    <property type="entry name" value="ZINC FINGER CCHC DOMAIN-CONTAINING PROTEIN 7"/>
    <property type="match status" value="1"/>
</dbReference>
<gene>
    <name evidence="15" type="primary">ZCCHC7</name>
    <name evidence="17 18 19" type="synonym">Zcchc7</name>
</gene>
<evidence type="ECO:0000256" key="10">
    <source>
        <dbReference type="ARBA" id="ARBA00043023"/>
    </source>
</evidence>
<evidence type="ECO:0000256" key="7">
    <source>
        <dbReference type="ARBA" id="ARBA00022843"/>
    </source>
</evidence>
<evidence type="ECO:0000256" key="13">
    <source>
        <dbReference type="SAM" id="MobiDB-lite"/>
    </source>
</evidence>
<keyword evidence="5 12" id="KW-0863">Zinc-finger</keyword>
<feature type="domain" description="CCHC-type" evidence="14">
    <location>
        <begin position="241"/>
        <end position="255"/>
    </location>
</feature>
<comment type="subcellular location">
    <subcellularLocation>
        <location evidence="1">Nucleus</location>
        <location evidence="1">Nucleolus</location>
    </subcellularLocation>
</comment>
<feature type="region of interest" description="Disordered" evidence="13">
    <location>
        <begin position="110"/>
        <end position="143"/>
    </location>
</feature>
<evidence type="ECO:0000256" key="4">
    <source>
        <dbReference type="ARBA" id="ARBA00022737"/>
    </source>
</evidence>
<feature type="domain" description="CCHC-type" evidence="14">
    <location>
        <begin position="348"/>
        <end position="363"/>
    </location>
</feature>
<dbReference type="GO" id="GO:0071036">
    <property type="term" value="P:nuclear polyadenylation-dependent snoRNA catabolic process"/>
    <property type="evidence" value="ECO:0007669"/>
    <property type="project" value="TreeGrafter"/>
</dbReference>
<dbReference type="GO" id="GO:0008270">
    <property type="term" value="F:zinc ion binding"/>
    <property type="evidence" value="ECO:0007669"/>
    <property type="project" value="UniProtKB-KW"/>
</dbReference>
<sequence>MFGGYETIEAYEDDLYREESSSELSVDSEVEFQLYSQVHYAQDLDNANREEGHEEENSGNSESFSSKPNQKNLIVLSDNEVIQLSDGSEVITLSDEDNIYRCKRKNIRVQAQEKTQGPSASHSNELVDKKCKKDSEKPKPEERSGVIREVMIIEVSSSEEEESAISESENVESWMLLGCEVDDKDDDILLNLVGCENSVTEGEHDVNWFISDKDIEARIGNNRSPGRWARRYYSTNKNVTCRNCGKCGHLSKNCPLPQKVRPCCLCSERGHLQYACPARFCLDCFLPMSSTHRCLERSSWRKQCDRCDMIGHYADACPEIWRQYHLTTKSGPPKKPKTPSGQSALMYCYNCAQKGHYGHECSERRMFNQTFPTSPFIYYYDDKYEIQERDRRIKRKVKELKKNGDFPRQFKRLHTEAAGKRPHPDMRKSHASRKSNRWPREDKETQKEMNRNREREKHRKADRHHEVDEDFPRGPKTYSSSSLKTQKPHKSFHHSSHYHKPREDKHSKEGMRGKQRKKERCVEDDNNDNLFLIKQRKKKSKL</sequence>
<dbReference type="RefSeq" id="XP_020013764.1">
    <property type="nucleotide sequence ID" value="XM_020158175.1"/>
</dbReference>
<keyword evidence="6" id="KW-0862">Zinc</keyword>
<dbReference type="GO" id="GO:0071031">
    <property type="term" value="P:nuclear mRNA surveillance of mRNA 3'-end processing"/>
    <property type="evidence" value="ECO:0007669"/>
    <property type="project" value="TreeGrafter"/>
</dbReference>
<dbReference type="InterPro" id="IPR051644">
    <property type="entry name" value="TRAMP_AT-DNA-binding"/>
</dbReference>
<dbReference type="SMART" id="SM00343">
    <property type="entry name" value="ZnF_C2HC"/>
    <property type="match status" value="4"/>
</dbReference>
<keyword evidence="8" id="KW-0539">Nucleus</keyword>
<dbReference type="InterPro" id="IPR001878">
    <property type="entry name" value="Znf_CCHC"/>
</dbReference>
<feature type="region of interest" description="Disordered" evidence="13">
    <location>
        <begin position="404"/>
        <end position="542"/>
    </location>
</feature>
<dbReference type="RefSeq" id="XP_020013763.1">
    <property type="nucleotide sequence ID" value="XM_020158174.1"/>
</dbReference>
<dbReference type="GO" id="GO:0031499">
    <property type="term" value="C:TRAMP complex"/>
    <property type="evidence" value="ECO:0007669"/>
    <property type="project" value="TreeGrafter"/>
</dbReference>
<reference evidence="15" key="1">
    <citation type="journal article" date="2017" name="G3 (Bethesda)">
        <title>De Novo Genome and Transcriptome Assembly of the Canadian Beaver (Castor canadensis).</title>
        <authorList>
            <person name="Lok S."/>
            <person name="Paton T.A."/>
            <person name="Wang Z."/>
            <person name="Kaur G."/>
            <person name="Walker S."/>
            <person name="Yuen R.K."/>
            <person name="Sung W.W."/>
            <person name="Whitney J."/>
            <person name="Buchanan J.A."/>
            <person name="Trost B."/>
            <person name="Singh N."/>
            <person name="Apresto B."/>
            <person name="Chen N."/>
            <person name="Coole M."/>
            <person name="Dawson T.J."/>
            <person name="Ho K.Y."/>
            <person name="Hu Z."/>
            <person name="Pullenayegum S."/>
            <person name="Samler K."/>
            <person name="Shipstone A."/>
            <person name="Tsoi F."/>
            <person name="Wang T."/>
            <person name="Pereira S.L."/>
            <person name="Rostami P."/>
            <person name="Ryan C.A."/>
            <person name="Tong A.H."/>
            <person name="Ng K."/>
            <person name="Sundaravadanam Y."/>
            <person name="Simpson J.T."/>
            <person name="Lim B.K."/>
            <person name="Engstrom M.D."/>
            <person name="Dutton C.J."/>
            <person name="Kerr K.C."/>
            <person name="Franke M."/>
            <person name="Rapley W."/>
            <person name="Wintle R.F."/>
            <person name="Scherer S.W."/>
        </authorList>
    </citation>
    <scope>NUCLEOTIDE SEQUENCE</scope>
    <source>
        <strain evidence="15">Ward</strain>
        <tissue evidence="15">Leukocyte</tissue>
    </source>
</reference>
<feature type="compositionally biased region" description="Basic and acidic residues" evidence="13">
    <location>
        <begin position="413"/>
        <end position="428"/>
    </location>
</feature>
<accession>A0A250YJJ9</accession>
<evidence type="ECO:0000256" key="2">
    <source>
        <dbReference type="ARBA" id="ARBA00022499"/>
    </source>
</evidence>
<dbReference type="GO" id="GO:0071038">
    <property type="term" value="P:TRAMP-dependent tRNA surveillance pathway"/>
    <property type="evidence" value="ECO:0007669"/>
    <property type="project" value="TreeGrafter"/>
</dbReference>
<feature type="compositionally biased region" description="Basic and acidic residues" evidence="13">
    <location>
        <begin position="125"/>
        <end position="143"/>
    </location>
</feature>
<evidence type="ECO:0000313" key="19">
    <source>
        <dbReference type="RefSeq" id="XP_020013765.1"/>
    </source>
</evidence>
<evidence type="ECO:0000256" key="3">
    <source>
        <dbReference type="ARBA" id="ARBA00022723"/>
    </source>
</evidence>
<keyword evidence="3" id="KW-0479">Metal-binding</keyword>
<evidence type="ECO:0000256" key="9">
    <source>
        <dbReference type="ARBA" id="ARBA00041190"/>
    </source>
</evidence>
<feature type="compositionally biased region" description="Polar residues" evidence="13">
    <location>
        <begin position="112"/>
        <end position="124"/>
    </location>
</feature>
<dbReference type="AlphaFoldDB" id="A0A250YJJ9"/>
<dbReference type="GO" id="GO:0071037">
    <property type="term" value="P:nuclear polyadenylation-dependent snRNA catabolic process"/>
    <property type="evidence" value="ECO:0007669"/>
    <property type="project" value="TreeGrafter"/>
</dbReference>
<dbReference type="KEGG" id="ccan:109682751"/>
<dbReference type="GO" id="GO:0005730">
    <property type="term" value="C:nucleolus"/>
    <property type="evidence" value="ECO:0007669"/>
    <property type="project" value="UniProtKB-SubCell"/>
</dbReference>